<evidence type="ECO:0000256" key="4">
    <source>
        <dbReference type="ARBA" id="ARBA00022679"/>
    </source>
</evidence>
<dbReference type="InterPro" id="IPR008930">
    <property type="entry name" value="Terpenoid_cyclase/PrenylTrfase"/>
</dbReference>
<keyword evidence="6" id="KW-0677">Repeat</keyword>
<dbReference type="Proteomes" id="UP000037460">
    <property type="component" value="Unassembled WGS sequence"/>
</dbReference>
<dbReference type="InterPro" id="IPR001330">
    <property type="entry name" value="Prenyltrans"/>
</dbReference>
<dbReference type="Gene3D" id="1.50.10.20">
    <property type="match status" value="1"/>
</dbReference>
<sequence length="426" mass="45055">MPPRPPWLHHAAHAKYFLKLLETLPEPYSSLDTNRLTVAYFCISGLDILGALDQVNATAVINWVYAQQLRVPPDAPADWTGGFRGAGYLGCPFAGAAGAAPSSAFDTGHLAMTYTALAILTILGDDLSRVDRAATLRHVRGLQQPDGSFCAYTGGESDMRFVYCAAAICTFLRDSEWRGMDAEAATAYVLSSQSYDGAIGLGPGAESHGGSMFTGLSALALLGTLGRLHRREAIVQWCLGRQVSRSEMPGGFPPGGGFQGRPNKDEDTCYSFWIGATLTILGAGHLSDADALCGFAQCCQAAKGGVSKAIGAHPDVLHSYFAIAGLALVGADGLRPLDARLGLTLRARQASGIQVTTDADAAALEATIAALGLGGAIACEAPEDDRERPMELSTSTRALPSFIHSNIATKVEYEQWVRSERTTRTQ</sequence>
<dbReference type="PANTHER" id="PTHR11774:SF4">
    <property type="entry name" value="GERANYLGERANYL TRANSFERASE TYPE-1 SUBUNIT BETA"/>
    <property type="match status" value="1"/>
</dbReference>
<reference evidence="10" key="1">
    <citation type="journal article" date="2015" name="PLoS Genet.">
        <title>Genome Sequence and Transcriptome Analyses of Chrysochromulina tobin: Metabolic Tools for Enhanced Algal Fitness in the Prominent Order Prymnesiales (Haptophyceae).</title>
        <authorList>
            <person name="Hovde B.T."/>
            <person name="Deodato C.R."/>
            <person name="Hunsperger H.M."/>
            <person name="Ryken S.A."/>
            <person name="Yost W."/>
            <person name="Jha R.K."/>
            <person name="Patterson J."/>
            <person name="Monnat R.J. Jr."/>
            <person name="Barlow S.B."/>
            <person name="Starkenburg S.R."/>
            <person name="Cattolico R.A."/>
        </authorList>
    </citation>
    <scope>NUCLEOTIDE SEQUENCE</scope>
    <source>
        <strain evidence="10">CCMP291</strain>
    </source>
</reference>
<dbReference type="SUPFAM" id="SSF48239">
    <property type="entry name" value="Terpenoid cyclases/Protein prenyltransferases"/>
    <property type="match status" value="1"/>
</dbReference>
<evidence type="ECO:0000256" key="1">
    <source>
        <dbReference type="ARBA" id="ARBA00001947"/>
    </source>
</evidence>
<evidence type="ECO:0000313" key="10">
    <source>
        <dbReference type="Proteomes" id="UP000037460"/>
    </source>
</evidence>
<keyword evidence="10" id="KW-1185">Reference proteome</keyword>
<proteinExistence type="inferred from homology"/>
<dbReference type="InterPro" id="IPR045089">
    <property type="entry name" value="PGGT1B-like"/>
</dbReference>
<keyword evidence="7" id="KW-0862">Zinc</keyword>
<evidence type="ECO:0000256" key="5">
    <source>
        <dbReference type="ARBA" id="ARBA00022723"/>
    </source>
</evidence>
<evidence type="ECO:0000256" key="6">
    <source>
        <dbReference type="ARBA" id="ARBA00022737"/>
    </source>
</evidence>
<evidence type="ECO:0000256" key="7">
    <source>
        <dbReference type="ARBA" id="ARBA00022833"/>
    </source>
</evidence>
<evidence type="ECO:0000313" key="9">
    <source>
        <dbReference type="EMBL" id="KOO27232.1"/>
    </source>
</evidence>
<keyword evidence="3" id="KW-0637">Prenyltransferase</keyword>
<dbReference type="AlphaFoldDB" id="A0A0M0JLL5"/>
<dbReference type="GO" id="GO:0004662">
    <property type="term" value="F:CAAX-protein geranylgeranyltransferase activity"/>
    <property type="evidence" value="ECO:0007669"/>
    <property type="project" value="TreeGrafter"/>
</dbReference>
<dbReference type="PANTHER" id="PTHR11774">
    <property type="entry name" value="GERANYLGERANYL TRANSFERASE TYPE BETA SUBUNIT"/>
    <property type="match status" value="1"/>
</dbReference>
<protein>
    <submittedName>
        <fullName evidence="9">Geranylgeranyl transferase type-1 subunit beta</fullName>
    </submittedName>
</protein>
<evidence type="ECO:0000256" key="2">
    <source>
        <dbReference type="ARBA" id="ARBA00010497"/>
    </source>
</evidence>
<keyword evidence="4 9" id="KW-0808">Transferase</keyword>
<dbReference type="GO" id="GO:0005953">
    <property type="term" value="C:CAAX-protein geranylgeranyltransferase complex"/>
    <property type="evidence" value="ECO:0007669"/>
    <property type="project" value="TreeGrafter"/>
</dbReference>
<feature type="domain" description="Prenyltransferase alpha-alpha toroid" evidence="8">
    <location>
        <begin position="8"/>
        <end position="341"/>
    </location>
</feature>
<evidence type="ECO:0000256" key="3">
    <source>
        <dbReference type="ARBA" id="ARBA00022602"/>
    </source>
</evidence>
<name>A0A0M0JLL5_9EUKA</name>
<evidence type="ECO:0000259" key="8">
    <source>
        <dbReference type="Pfam" id="PF00432"/>
    </source>
</evidence>
<gene>
    <name evidence="9" type="ORF">Ctob_008501</name>
</gene>
<dbReference type="OrthoDB" id="24893at2759"/>
<keyword evidence="5" id="KW-0479">Metal-binding</keyword>
<dbReference type="GO" id="GO:0046872">
    <property type="term" value="F:metal ion binding"/>
    <property type="evidence" value="ECO:0007669"/>
    <property type="project" value="UniProtKB-KW"/>
</dbReference>
<comment type="caution">
    <text evidence="9">The sequence shown here is derived from an EMBL/GenBank/DDBJ whole genome shotgun (WGS) entry which is preliminary data.</text>
</comment>
<dbReference type="EMBL" id="JWZX01002743">
    <property type="protein sequence ID" value="KOO27232.1"/>
    <property type="molecule type" value="Genomic_DNA"/>
</dbReference>
<accession>A0A0M0JLL5</accession>
<organism evidence="9 10">
    <name type="scientific">Chrysochromulina tobinii</name>
    <dbReference type="NCBI Taxonomy" id="1460289"/>
    <lineage>
        <taxon>Eukaryota</taxon>
        <taxon>Haptista</taxon>
        <taxon>Haptophyta</taxon>
        <taxon>Prymnesiophyceae</taxon>
        <taxon>Prymnesiales</taxon>
        <taxon>Chrysochromulinaceae</taxon>
        <taxon>Chrysochromulina</taxon>
    </lineage>
</organism>
<comment type="cofactor">
    <cofactor evidence="1">
        <name>Zn(2+)</name>
        <dbReference type="ChEBI" id="CHEBI:29105"/>
    </cofactor>
</comment>
<comment type="similarity">
    <text evidence="2">Belongs to the protein prenyltransferase subunit beta family.</text>
</comment>
<dbReference type="Pfam" id="PF00432">
    <property type="entry name" value="Prenyltrans"/>
    <property type="match status" value="1"/>
</dbReference>